<evidence type="ECO:0000256" key="2">
    <source>
        <dbReference type="ARBA" id="ARBA00004286"/>
    </source>
</evidence>
<feature type="compositionally biased region" description="Low complexity" evidence="8">
    <location>
        <begin position="684"/>
        <end position="733"/>
    </location>
</feature>
<dbReference type="AlphaFoldDB" id="A0AA39XIH9"/>
<dbReference type="Gene3D" id="2.170.270.10">
    <property type="entry name" value="SET domain"/>
    <property type="match status" value="1"/>
</dbReference>
<dbReference type="FunFam" id="2.170.270.10:FF:000037">
    <property type="entry name" value="Histone-lysine N-methyltransferase"/>
    <property type="match status" value="1"/>
</dbReference>
<comment type="caution">
    <text evidence="12">The sequence shown here is derived from an EMBL/GenBank/DDBJ whole genome shotgun (WGS) entry which is preliminary data.</text>
</comment>
<proteinExistence type="predicted"/>
<evidence type="ECO:0000256" key="3">
    <source>
        <dbReference type="ARBA" id="ARBA00022454"/>
    </source>
</evidence>
<keyword evidence="3" id="KW-0158">Chromosome</keyword>
<dbReference type="SUPFAM" id="SSF82199">
    <property type="entry name" value="SET domain"/>
    <property type="match status" value="1"/>
</dbReference>
<evidence type="ECO:0000256" key="1">
    <source>
        <dbReference type="ARBA" id="ARBA00004123"/>
    </source>
</evidence>
<evidence type="ECO:0000313" key="13">
    <source>
        <dbReference type="Proteomes" id="UP001175000"/>
    </source>
</evidence>
<evidence type="ECO:0000259" key="9">
    <source>
        <dbReference type="PROSITE" id="PS50280"/>
    </source>
</evidence>
<comment type="subcellular location">
    <subcellularLocation>
        <location evidence="2">Chromosome</location>
    </subcellularLocation>
    <subcellularLocation>
        <location evidence="1">Nucleus</location>
    </subcellularLocation>
</comment>
<evidence type="ECO:0000256" key="8">
    <source>
        <dbReference type="SAM" id="MobiDB-lite"/>
    </source>
</evidence>
<gene>
    <name evidence="12" type="ORF">B0T14DRAFT_420226</name>
</gene>
<feature type="domain" description="SET" evidence="9">
    <location>
        <begin position="471"/>
        <end position="587"/>
    </location>
</feature>
<dbReference type="InterPro" id="IPR001214">
    <property type="entry name" value="SET_dom"/>
</dbReference>
<name>A0AA39XIH9_9PEZI</name>
<dbReference type="EMBL" id="JAULSU010000001">
    <property type="protein sequence ID" value="KAK0633720.1"/>
    <property type="molecule type" value="Genomic_DNA"/>
</dbReference>
<dbReference type="Pfam" id="PF00856">
    <property type="entry name" value="SET"/>
    <property type="match status" value="1"/>
</dbReference>
<evidence type="ECO:0000259" key="10">
    <source>
        <dbReference type="PROSITE" id="PS50868"/>
    </source>
</evidence>
<dbReference type="SMART" id="SM00317">
    <property type="entry name" value="SET"/>
    <property type="match status" value="1"/>
</dbReference>
<dbReference type="InterPro" id="IPR006560">
    <property type="entry name" value="AWS_dom"/>
</dbReference>
<evidence type="ECO:0000256" key="4">
    <source>
        <dbReference type="ARBA" id="ARBA00022603"/>
    </source>
</evidence>
<dbReference type="GO" id="GO:0032259">
    <property type="term" value="P:methylation"/>
    <property type="evidence" value="ECO:0007669"/>
    <property type="project" value="UniProtKB-KW"/>
</dbReference>
<sequence>MAGLAALTSEASFSAATTDATDASSNPASFSSTPPTTVSSDSMSLASEPDTLKHETTITAAPRLGAAITMLENVESEQQASRQQTPVGLAIVVAEEPLDSAPPSATRARRARASLPVYNLSKLSGTDAHGKRRAKGDSVGEKRRRTISGDTLVNDDQEGASGSADVPTSANRVAKDGGSKKVKESSAAALVARRATRLSGAPPETLTTKLSALGKRGKKTFEKSLSRMSRELRRLQDTNEFAHIETRPVRYTVWSNGKYVDVDPEHPEPVASPPRKKARFDAVSGAQDNDNAEKPEPEAPSAKKRRVKKYLEKGLYAGQEAPTDIAKGMTAKEKKKLASIPELLTPSEPNKTLPFPTYNGLRLLLNGRDFKLPYDVCNPLPPGQPKPAAYRTMTKNRFVGDAAAYWKKTPHFGDSSKCVCKPEDGCAEDCQNRIMLYECDETNCNVGKAHCQNRAFQTLQERTKRGGRYRVGVEVYKTADRGYGVRSNRCFEPNQIIMEYTGEIITEEECERRMNEVYKDNECYYLMSFDQNMIIDATTGSIARFVNHSCSPNCRMIKWIVSGQPRMALFAGDRPIMTGDELTYDYNFDPFSAKNVQKCLCGSPNCRGVLGPKPKEVKPPKPSKEDGKGKGKKGSVKGSVKAGKRKLKELLGGDRDDNEGASKKRKIKPAMGAVKAKPAKAKAKTTTTTGKARGAALKAATKGAAKGAATAIKRSVSSASVKAKTALSKKTAAGYVASRGLKQTKISFKKTGTASSSRSSSLTIVAASGPSKQTAKTNASGTPKSKAATPASSAKSARTRTPSRKVLEGSSTPKSATSPVVTGKRKKSPAAASAKVKSSRARVVQQSVYDFPN</sequence>
<organism evidence="12 13">
    <name type="scientific">Immersiella caudata</name>
    <dbReference type="NCBI Taxonomy" id="314043"/>
    <lineage>
        <taxon>Eukaryota</taxon>
        <taxon>Fungi</taxon>
        <taxon>Dikarya</taxon>
        <taxon>Ascomycota</taxon>
        <taxon>Pezizomycotina</taxon>
        <taxon>Sordariomycetes</taxon>
        <taxon>Sordariomycetidae</taxon>
        <taxon>Sordariales</taxon>
        <taxon>Lasiosphaeriaceae</taxon>
        <taxon>Immersiella</taxon>
    </lineage>
</organism>
<dbReference type="PROSITE" id="PS51215">
    <property type="entry name" value="AWS"/>
    <property type="match status" value="1"/>
</dbReference>
<feature type="compositionally biased region" description="Polar residues" evidence="8">
    <location>
        <begin position="770"/>
        <end position="782"/>
    </location>
</feature>
<feature type="compositionally biased region" description="Basic and acidic residues" evidence="8">
    <location>
        <begin position="613"/>
        <end position="629"/>
    </location>
</feature>
<feature type="compositionally biased region" description="Low complexity" evidence="8">
    <location>
        <begin position="829"/>
        <end position="844"/>
    </location>
</feature>
<evidence type="ECO:0000313" key="12">
    <source>
        <dbReference type="EMBL" id="KAK0633720.1"/>
    </source>
</evidence>
<dbReference type="InterPro" id="IPR046341">
    <property type="entry name" value="SET_dom_sf"/>
</dbReference>
<evidence type="ECO:0008006" key="14">
    <source>
        <dbReference type="Google" id="ProtNLM"/>
    </source>
</evidence>
<dbReference type="GO" id="GO:0042054">
    <property type="term" value="F:histone methyltransferase activity"/>
    <property type="evidence" value="ECO:0007669"/>
    <property type="project" value="InterPro"/>
</dbReference>
<feature type="compositionally biased region" description="Low complexity" evidence="8">
    <location>
        <begin position="185"/>
        <end position="199"/>
    </location>
</feature>
<feature type="region of interest" description="Disordered" evidence="8">
    <location>
        <begin position="122"/>
        <end position="221"/>
    </location>
</feature>
<feature type="domain" description="AWS" evidence="11">
    <location>
        <begin position="413"/>
        <end position="460"/>
    </location>
</feature>
<feature type="compositionally biased region" description="Low complexity" evidence="8">
    <location>
        <begin position="1"/>
        <end position="44"/>
    </location>
</feature>
<dbReference type="SMART" id="SM00508">
    <property type="entry name" value="PostSET"/>
    <property type="match status" value="1"/>
</dbReference>
<dbReference type="PANTHER" id="PTHR22884">
    <property type="entry name" value="SET DOMAIN PROTEINS"/>
    <property type="match status" value="1"/>
</dbReference>
<feature type="compositionally biased region" description="Polar residues" evidence="8">
    <location>
        <begin position="809"/>
        <end position="820"/>
    </location>
</feature>
<feature type="compositionally biased region" description="Basic and acidic residues" evidence="8">
    <location>
        <begin position="648"/>
        <end position="662"/>
    </location>
</feature>
<feature type="compositionally biased region" description="Basic and acidic residues" evidence="8">
    <location>
        <begin position="173"/>
        <end position="184"/>
    </location>
</feature>
<dbReference type="InterPro" id="IPR003616">
    <property type="entry name" value="Post-SET_dom"/>
</dbReference>
<keyword evidence="7" id="KW-0539">Nucleus</keyword>
<feature type="region of interest" description="Disordered" evidence="8">
    <location>
        <begin position="260"/>
        <end position="306"/>
    </location>
</feature>
<dbReference type="PROSITE" id="PS50280">
    <property type="entry name" value="SET"/>
    <property type="match status" value="1"/>
</dbReference>
<keyword evidence="6" id="KW-0949">S-adenosyl-L-methionine</keyword>
<feature type="region of interest" description="Disordered" evidence="8">
    <location>
        <begin position="1"/>
        <end position="53"/>
    </location>
</feature>
<dbReference type="Pfam" id="PF17907">
    <property type="entry name" value="AWS"/>
    <property type="match status" value="1"/>
</dbReference>
<dbReference type="Proteomes" id="UP001175000">
    <property type="component" value="Unassembled WGS sequence"/>
</dbReference>
<evidence type="ECO:0000256" key="6">
    <source>
        <dbReference type="ARBA" id="ARBA00022691"/>
    </source>
</evidence>
<protein>
    <recommendedName>
        <fullName evidence="14">Histone-lysine N-methyltransferase</fullName>
    </recommendedName>
</protein>
<dbReference type="PROSITE" id="PS50868">
    <property type="entry name" value="POST_SET"/>
    <property type="match status" value="1"/>
</dbReference>
<keyword evidence="13" id="KW-1185">Reference proteome</keyword>
<dbReference type="GO" id="GO:0005694">
    <property type="term" value="C:chromosome"/>
    <property type="evidence" value="ECO:0007669"/>
    <property type="project" value="UniProtKB-SubCell"/>
</dbReference>
<accession>A0AA39XIH9</accession>
<keyword evidence="4" id="KW-0489">Methyltransferase</keyword>
<feature type="compositionally biased region" description="Polar residues" evidence="8">
    <location>
        <begin position="744"/>
        <end position="754"/>
    </location>
</feature>
<dbReference type="InterPro" id="IPR050777">
    <property type="entry name" value="SET2_Histone-Lys_MeTrsfase"/>
</dbReference>
<feature type="region of interest" description="Disordered" evidence="8">
    <location>
        <begin position="610"/>
        <end position="853"/>
    </location>
</feature>
<evidence type="ECO:0000256" key="7">
    <source>
        <dbReference type="ARBA" id="ARBA00023242"/>
    </source>
</evidence>
<evidence type="ECO:0000259" key="11">
    <source>
        <dbReference type="PROSITE" id="PS51215"/>
    </source>
</evidence>
<feature type="compositionally biased region" description="Low complexity" evidence="8">
    <location>
        <begin position="783"/>
        <end position="796"/>
    </location>
</feature>
<feature type="domain" description="Post-SET" evidence="10">
    <location>
        <begin position="595"/>
        <end position="611"/>
    </location>
</feature>
<keyword evidence="5" id="KW-0808">Transferase</keyword>
<dbReference type="GO" id="GO:0005634">
    <property type="term" value="C:nucleus"/>
    <property type="evidence" value="ECO:0007669"/>
    <property type="project" value="UniProtKB-SubCell"/>
</dbReference>
<evidence type="ECO:0000256" key="5">
    <source>
        <dbReference type="ARBA" id="ARBA00022679"/>
    </source>
</evidence>
<reference evidence="12" key="1">
    <citation type="submission" date="2023-06" db="EMBL/GenBank/DDBJ databases">
        <title>Genome-scale phylogeny and comparative genomics of the fungal order Sordariales.</title>
        <authorList>
            <consortium name="Lawrence Berkeley National Laboratory"/>
            <person name="Hensen N."/>
            <person name="Bonometti L."/>
            <person name="Westerberg I."/>
            <person name="Brannstrom I.O."/>
            <person name="Guillou S."/>
            <person name="Cros-Aarteil S."/>
            <person name="Calhoun S."/>
            <person name="Haridas S."/>
            <person name="Kuo A."/>
            <person name="Mondo S."/>
            <person name="Pangilinan J."/>
            <person name="Riley R."/>
            <person name="Labutti K."/>
            <person name="Andreopoulos B."/>
            <person name="Lipzen A."/>
            <person name="Chen C."/>
            <person name="Yanf M."/>
            <person name="Daum C."/>
            <person name="Ng V."/>
            <person name="Clum A."/>
            <person name="Steindorff A."/>
            <person name="Ohm R."/>
            <person name="Martin F."/>
            <person name="Silar P."/>
            <person name="Natvig D."/>
            <person name="Lalanne C."/>
            <person name="Gautier V."/>
            <person name="Ament-Velasquez S.L."/>
            <person name="Kruys A."/>
            <person name="Hutchinson M.I."/>
            <person name="Powell A.J."/>
            <person name="Barry K."/>
            <person name="Miller A.N."/>
            <person name="Grigoriev I.V."/>
            <person name="Debuchy R."/>
            <person name="Gladieux P."/>
            <person name="Thoren M.H."/>
            <person name="Johannesson H."/>
        </authorList>
    </citation>
    <scope>NUCLEOTIDE SEQUENCE</scope>
    <source>
        <strain evidence="12">CBS 606.72</strain>
    </source>
</reference>